<dbReference type="EnsemblProtists" id="Phyra94660">
    <property type="protein sequence ID" value="Phyra94660"/>
    <property type="gene ID" value="Phyra94660"/>
</dbReference>
<evidence type="ECO:0000313" key="12">
    <source>
        <dbReference type="EnsemblProtists" id="Phyra94660"/>
    </source>
</evidence>
<evidence type="ECO:0000256" key="7">
    <source>
        <dbReference type="ARBA" id="ARBA00022989"/>
    </source>
</evidence>
<feature type="transmembrane region" description="Helical" evidence="10">
    <location>
        <begin position="462"/>
        <end position="487"/>
    </location>
</feature>
<evidence type="ECO:0000256" key="1">
    <source>
        <dbReference type="ARBA" id="ARBA00004141"/>
    </source>
</evidence>
<name>H3HBZ8_PHYRM</name>
<dbReference type="VEuPathDB" id="FungiDB:KRP22_8192"/>
<keyword evidence="13" id="KW-1185">Reference proteome</keyword>
<dbReference type="InParanoid" id="H3HBZ8"/>
<dbReference type="InterPro" id="IPR043926">
    <property type="entry name" value="ABCG_dom"/>
</dbReference>
<keyword evidence="8 10" id="KW-0472">Membrane</keyword>
<dbReference type="SUPFAM" id="SSF52540">
    <property type="entry name" value="P-loop containing nucleoside triphosphate hydrolases"/>
    <property type="match status" value="1"/>
</dbReference>
<evidence type="ECO:0000256" key="2">
    <source>
        <dbReference type="ARBA" id="ARBA00005814"/>
    </source>
</evidence>
<dbReference type="Pfam" id="PF01061">
    <property type="entry name" value="ABC2_membrane"/>
    <property type="match status" value="1"/>
</dbReference>
<reference evidence="12" key="2">
    <citation type="submission" date="2015-06" db="UniProtKB">
        <authorList>
            <consortium name="EnsemblProtists"/>
        </authorList>
    </citation>
    <scope>IDENTIFICATION</scope>
    <source>
        <strain evidence="12">Pr102</strain>
    </source>
</reference>
<feature type="transmembrane region" description="Helical" evidence="10">
    <location>
        <begin position="493"/>
        <end position="514"/>
    </location>
</feature>
<comment type="similarity">
    <text evidence="2">Belongs to the ABC transporter superfamily. ABCG family. Eye pigment precursor importer (TC 3.A.1.204) subfamily.</text>
</comment>
<keyword evidence="5" id="KW-0547">Nucleotide-binding</keyword>
<dbReference type="InterPro" id="IPR017871">
    <property type="entry name" value="ABC_transporter-like_CS"/>
</dbReference>
<dbReference type="InterPro" id="IPR003593">
    <property type="entry name" value="AAA+_ATPase"/>
</dbReference>
<dbReference type="Proteomes" id="UP000005238">
    <property type="component" value="Unassembled WGS sequence"/>
</dbReference>
<dbReference type="VEuPathDB" id="FungiDB:KRP23_3111"/>
<dbReference type="eggNOG" id="KOG0061">
    <property type="taxonomic scope" value="Eukaryota"/>
</dbReference>
<dbReference type="GO" id="GO:0005886">
    <property type="term" value="C:plasma membrane"/>
    <property type="evidence" value="ECO:0000318"/>
    <property type="project" value="GO_Central"/>
</dbReference>
<dbReference type="OMA" id="WIRITTY"/>
<dbReference type="PANTHER" id="PTHR48042">
    <property type="entry name" value="ABC TRANSPORTER G FAMILY MEMBER 11"/>
    <property type="match status" value="1"/>
</dbReference>
<feature type="transmembrane region" description="Helical" evidence="10">
    <location>
        <begin position="386"/>
        <end position="406"/>
    </location>
</feature>
<protein>
    <recommendedName>
        <fullName evidence="11">ABC transporter domain-containing protein</fullName>
    </recommendedName>
</protein>
<dbReference type="CDD" id="cd03213">
    <property type="entry name" value="ABCG_EPDR"/>
    <property type="match status" value="1"/>
</dbReference>
<dbReference type="EMBL" id="DS566018">
    <property type="status" value="NOT_ANNOTATED_CDS"/>
    <property type="molecule type" value="Genomic_DNA"/>
</dbReference>
<evidence type="ECO:0000256" key="4">
    <source>
        <dbReference type="ARBA" id="ARBA00022692"/>
    </source>
</evidence>
<dbReference type="InterPro" id="IPR052215">
    <property type="entry name" value="Plant_ABCG"/>
</dbReference>
<dbReference type="PROSITE" id="PS00211">
    <property type="entry name" value="ABC_TRANSPORTER_1"/>
    <property type="match status" value="1"/>
</dbReference>
<keyword evidence="3" id="KW-0813">Transport</keyword>
<dbReference type="Pfam" id="PF00005">
    <property type="entry name" value="ABC_tran"/>
    <property type="match status" value="1"/>
</dbReference>
<comment type="subcellular location">
    <subcellularLocation>
        <location evidence="1">Membrane</location>
        <topology evidence="1">Multi-pass membrane protein</topology>
    </subcellularLocation>
</comment>
<evidence type="ECO:0000256" key="3">
    <source>
        <dbReference type="ARBA" id="ARBA00022448"/>
    </source>
</evidence>
<evidence type="ECO:0000256" key="9">
    <source>
        <dbReference type="SAM" id="MobiDB-lite"/>
    </source>
</evidence>
<feature type="region of interest" description="Disordered" evidence="9">
    <location>
        <begin position="842"/>
        <end position="873"/>
    </location>
</feature>
<dbReference type="GO" id="GO:0005524">
    <property type="term" value="F:ATP binding"/>
    <property type="evidence" value="ECO:0007669"/>
    <property type="project" value="UniProtKB-KW"/>
</dbReference>
<organism evidence="12 13">
    <name type="scientific">Phytophthora ramorum</name>
    <name type="common">Sudden oak death agent</name>
    <dbReference type="NCBI Taxonomy" id="164328"/>
    <lineage>
        <taxon>Eukaryota</taxon>
        <taxon>Sar</taxon>
        <taxon>Stramenopiles</taxon>
        <taxon>Oomycota</taxon>
        <taxon>Peronosporomycetes</taxon>
        <taxon>Peronosporales</taxon>
        <taxon>Peronosporaceae</taxon>
        <taxon>Phytophthora</taxon>
    </lineage>
</organism>
<dbReference type="GO" id="GO:0016887">
    <property type="term" value="F:ATP hydrolysis activity"/>
    <property type="evidence" value="ECO:0007669"/>
    <property type="project" value="InterPro"/>
</dbReference>
<dbReference type="InterPro" id="IPR027417">
    <property type="entry name" value="P-loop_NTPase"/>
</dbReference>
<feature type="transmembrane region" description="Helical" evidence="10">
    <location>
        <begin position="418"/>
        <end position="441"/>
    </location>
</feature>
<dbReference type="InterPro" id="IPR003439">
    <property type="entry name" value="ABC_transporter-like_ATP-bd"/>
</dbReference>
<dbReference type="GO" id="GO:0140359">
    <property type="term" value="F:ABC-type transporter activity"/>
    <property type="evidence" value="ECO:0007669"/>
    <property type="project" value="InterPro"/>
</dbReference>
<dbReference type="STRING" id="164328.H3HBZ8"/>
<reference evidence="13" key="1">
    <citation type="journal article" date="2006" name="Science">
        <title>Phytophthora genome sequences uncover evolutionary origins and mechanisms of pathogenesis.</title>
        <authorList>
            <person name="Tyler B.M."/>
            <person name="Tripathy S."/>
            <person name="Zhang X."/>
            <person name="Dehal P."/>
            <person name="Jiang R.H."/>
            <person name="Aerts A."/>
            <person name="Arredondo F.D."/>
            <person name="Baxter L."/>
            <person name="Bensasson D."/>
            <person name="Beynon J.L."/>
            <person name="Chapman J."/>
            <person name="Damasceno C.M."/>
            <person name="Dorrance A.E."/>
            <person name="Dou D."/>
            <person name="Dickerman A.W."/>
            <person name="Dubchak I.L."/>
            <person name="Garbelotto M."/>
            <person name="Gijzen M."/>
            <person name="Gordon S.G."/>
            <person name="Govers F."/>
            <person name="Grunwald N.J."/>
            <person name="Huang W."/>
            <person name="Ivors K.L."/>
            <person name="Jones R.W."/>
            <person name="Kamoun S."/>
            <person name="Krampis K."/>
            <person name="Lamour K.H."/>
            <person name="Lee M.K."/>
            <person name="McDonald W.H."/>
            <person name="Medina M."/>
            <person name="Meijer H.J."/>
            <person name="Nordberg E.K."/>
            <person name="Maclean D.J."/>
            <person name="Ospina-Giraldo M.D."/>
            <person name="Morris P.F."/>
            <person name="Phuntumart V."/>
            <person name="Putnam N.H."/>
            <person name="Rash S."/>
            <person name="Rose J.K."/>
            <person name="Sakihama Y."/>
            <person name="Salamov A.A."/>
            <person name="Savidor A."/>
            <person name="Scheuring C.F."/>
            <person name="Smith B.M."/>
            <person name="Sobral B.W."/>
            <person name="Terry A."/>
            <person name="Torto-Alalibo T.A."/>
            <person name="Win J."/>
            <person name="Xu Z."/>
            <person name="Zhang H."/>
            <person name="Grigoriev I.V."/>
            <person name="Rokhsar D.S."/>
            <person name="Boore J.L."/>
        </authorList>
    </citation>
    <scope>NUCLEOTIDE SEQUENCE [LARGE SCALE GENOMIC DNA]</scope>
    <source>
        <strain evidence="13">Pr102</strain>
    </source>
</reference>
<dbReference type="PROSITE" id="PS50893">
    <property type="entry name" value="ABC_TRANSPORTER_2"/>
    <property type="match status" value="1"/>
</dbReference>
<keyword evidence="7 10" id="KW-1133">Transmembrane helix</keyword>
<feature type="transmembrane region" description="Helical" evidence="10">
    <location>
        <begin position="599"/>
        <end position="618"/>
    </location>
</feature>
<feature type="transmembrane region" description="Helical" evidence="10">
    <location>
        <begin position="521"/>
        <end position="543"/>
    </location>
</feature>
<evidence type="ECO:0000256" key="8">
    <source>
        <dbReference type="ARBA" id="ARBA00023136"/>
    </source>
</evidence>
<dbReference type="PANTHER" id="PTHR48042:SF11">
    <property type="entry name" value="ABC TRANSPORTER G FAMILY MEMBER 11"/>
    <property type="match status" value="1"/>
</dbReference>
<evidence type="ECO:0000313" key="13">
    <source>
        <dbReference type="Proteomes" id="UP000005238"/>
    </source>
</evidence>
<dbReference type="HOGENOM" id="CLU_329154_0_0_1"/>
<sequence length="873" mass="96635">MDDEKLRQTLANVMLYCFLQLVSLVVLFLVLWHRLRISGLRQLAFVLEKQGEQVQTKLVFWVFYNVQAALQHFEGKKTILTDVTGRCAPGELTAIMGPSGSGKTTLLDILAARICSGTIKGDIALNGEKRNDKTFRAVSSYVAQEDSLLGSFTVLETLEMAARLTMPSDAPAIAMIKRVQSVLDDMGLRVCENTMVGDIFHKGISGGQKRRLSIAIEMLSDPSILLLDEPTSGLDSASTYNVIKLISRLSKEGRTVICTIHQPSSLVYEMFSNVVILAAGQTVYFGPRTKILNHFSSLGYNCPQYQDPAEYFIDLANTDFEGHGDILQLINGYASSTVTVRILSAIRTDATGIHSTRAMEPTQPSPVQQFSVLLHRNLLNNLRNPGIYWVRLVTYTVLSFMVGTMYLSSNPDIVATDIVMLLAYVNIYLVFLSIAVLPFFIEQRAVFLRERTNSNLNVLSYVVANLLGGLPGIFLIALSSTLLVGYLAGLKSYGVFLLVVFLALVVAENLMHLISAIVPQFVVGMALGAAIFGWFILVMGLFVPGAAMPNYWRWAHRLGFLSYSFEALLFNQFGNDSSLESQAVLRKFVPDEVHLGRDLAILAGNAAAFEIAFAVILLKFHTVKLKPTGHSTSSCMRRRPSVDQVEAQALEAAAGLKSAGARLVCIDFDATFVAVHTGGLWTGSAQDLRTHVRRFFLLLVPLLCEADVNVAIVTFSPQVALIRQVLTLTFSAQVVDRLVIRGDDRTWTLTQDETTNFVPLWQTGGRHLDRKFKLPFLISAALEVQRRSGDVIRNSDTVLVDDDVLNVRVANDSGVVGVLFDPQEQDAEPFCKRIRKLYVNVLEPQPPPTPSRTPSRKTRKWQWGQEEAGEWSQ</sequence>
<dbReference type="Gene3D" id="3.40.50.300">
    <property type="entry name" value="P-loop containing nucleotide triphosphate hydrolases"/>
    <property type="match status" value="1"/>
</dbReference>
<evidence type="ECO:0000256" key="6">
    <source>
        <dbReference type="ARBA" id="ARBA00022840"/>
    </source>
</evidence>
<feature type="domain" description="ABC transporter" evidence="11">
    <location>
        <begin position="54"/>
        <end position="304"/>
    </location>
</feature>
<evidence type="ECO:0000259" key="11">
    <source>
        <dbReference type="PROSITE" id="PS50893"/>
    </source>
</evidence>
<dbReference type="GO" id="GO:0022857">
    <property type="term" value="F:transmembrane transporter activity"/>
    <property type="evidence" value="ECO:0000318"/>
    <property type="project" value="GO_Central"/>
</dbReference>
<feature type="transmembrane region" description="Helical" evidence="10">
    <location>
        <begin position="13"/>
        <end position="32"/>
    </location>
</feature>
<keyword evidence="4 10" id="KW-0812">Transmembrane</keyword>
<keyword evidence="6" id="KW-0067">ATP-binding</keyword>
<dbReference type="InterPro" id="IPR013525">
    <property type="entry name" value="ABC2_TM"/>
</dbReference>
<evidence type="ECO:0000256" key="5">
    <source>
        <dbReference type="ARBA" id="ARBA00022741"/>
    </source>
</evidence>
<dbReference type="GO" id="GO:0055085">
    <property type="term" value="P:transmembrane transport"/>
    <property type="evidence" value="ECO:0000318"/>
    <property type="project" value="GO_Central"/>
</dbReference>
<dbReference type="SMART" id="SM00382">
    <property type="entry name" value="AAA"/>
    <property type="match status" value="1"/>
</dbReference>
<evidence type="ECO:0000256" key="10">
    <source>
        <dbReference type="SAM" id="Phobius"/>
    </source>
</evidence>
<dbReference type="AlphaFoldDB" id="H3HBZ8"/>
<dbReference type="VEuPathDB" id="FungiDB:KRP23_1964"/>
<accession>H3HBZ8</accession>
<dbReference type="Pfam" id="PF19055">
    <property type="entry name" value="ABC2_membrane_7"/>
    <property type="match status" value="1"/>
</dbReference>
<dbReference type="FunFam" id="3.40.50.300:FF:001305">
    <property type="entry name" value="ABCG transporter ABC superfamily"/>
    <property type="match status" value="1"/>
</dbReference>
<proteinExistence type="inferred from homology"/>
<dbReference type="VEuPathDB" id="FungiDB:KRP22_8193"/>